<protein>
    <submittedName>
        <fullName evidence="2">Uncharacterized protein</fullName>
    </submittedName>
</protein>
<feature type="region of interest" description="Disordered" evidence="1">
    <location>
        <begin position="1"/>
        <end position="23"/>
    </location>
</feature>
<reference evidence="2 3" key="1">
    <citation type="journal article" date="2013" name="Sci. Rep.">
        <title>Extraordinary expansion of a Sorangium cellulosum genome from an alkaline milieu.</title>
        <authorList>
            <person name="Han K."/>
            <person name="Li Z.F."/>
            <person name="Peng R."/>
            <person name="Zhu L.P."/>
            <person name="Zhou T."/>
            <person name="Wang L.G."/>
            <person name="Li S.G."/>
            <person name="Zhang X.B."/>
            <person name="Hu W."/>
            <person name="Wu Z.H."/>
            <person name="Qin N."/>
            <person name="Li Y.Z."/>
        </authorList>
    </citation>
    <scope>NUCLEOTIDE SEQUENCE [LARGE SCALE GENOMIC DNA]</scope>
    <source>
        <strain evidence="2 3">So0157-2</strain>
    </source>
</reference>
<accession>S4Y874</accession>
<sequence>MPPSALAAIPSGATKGGPAAISVEPAPPRARVLKTPALPPASIAVKYTYAAPASGVASNAIAGASVEIA</sequence>
<gene>
    <name evidence="2" type="ORF">SCE1572_42410</name>
</gene>
<dbReference type="HOGENOM" id="CLU_2773725_0_0_7"/>
<dbReference type="KEGG" id="scu:SCE1572_42410"/>
<name>S4Y874_SORCE</name>
<dbReference type="RefSeq" id="WP_020740344.1">
    <property type="nucleotide sequence ID" value="NC_021658.1"/>
</dbReference>
<evidence type="ECO:0000313" key="3">
    <source>
        <dbReference type="Proteomes" id="UP000014803"/>
    </source>
</evidence>
<proteinExistence type="predicted"/>
<evidence type="ECO:0000256" key="1">
    <source>
        <dbReference type="SAM" id="MobiDB-lite"/>
    </source>
</evidence>
<dbReference type="Proteomes" id="UP000014803">
    <property type="component" value="Chromosome"/>
</dbReference>
<organism evidence="2 3">
    <name type="scientific">Sorangium cellulosum So0157-2</name>
    <dbReference type="NCBI Taxonomy" id="1254432"/>
    <lineage>
        <taxon>Bacteria</taxon>
        <taxon>Pseudomonadati</taxon>
        <taxon>Myxococcota</taxon>
        <taxon>Polyangia</taxon>
        <taxon>Polyangiales</taxon>
        <taxon>Polyangiaceae</taxon>
        <taxon>Sorangium</taxon>
    </lineage>
</organism>
<dbReference type="STRING" id="1254432.SCE1572_42410"/>
<dbReference type="AlphaFoldDB" id="S4Y874"/>
<evidence type="ECO:0000313" key="2">
    <source>
        <dbReference type="EMBL" id="AGP40576.1"/>
    </source>
</evidence>
<dbReference type="EMBL" id="CP003969">
    <property type="protein sequence ID" value="AGP40576.1"/>
    <property type="molecule type" value="Genomic_DNA"/>
</dbReference>